<dbReference type="EMBL" id="JACYXJ010000002">
    <property type="protein sequence ID" value="MBD8875548.1"/>
    <property type="molecule type" value="Genomic_DNA"/>
</dbReference>
<dbReference type="InterPro" id="IPR052186">
    <property type="entry name" value="Hydantoin_racemase-like"/>
</dbReference>
<evidence type="ECO:0000256" key="1">
    <source>
        <dbReference type="ARBA" id="ARBA00038414"/>
    </source>
</evidence>
<reference evidence="2 3" key="1">
    <citation type="submission" date="2020-09" db="EMBL/GenBank/DDBJ databases">
        <title>The genome sequence of type strain Labrenzia polysiphoniae KACC 19711.</title>
        <authorList>
            <person name="Liu Y."/>
        </authorList>
    </citation>
    <scope>NUCLEOTIDE SEQUENCE [LARGE SCALE GENOMIC DNA]</scope>
    <source>
        <strain evidence="2 3">KACC 19711</strain>
    </source>
</reference>
<dbReference type="Proteomes" id="UP000615687">
    <property type="component" value="Unassembled WGS sequence"/>
</dbReference>
<dbReference type="PANTHER" id="PTHR28047:SF5">
    <property type="entry name" value="PROTEIN DCG1"/>
    <property type="match status" value="1"/>
</dbReference>
<name>A0ABR9C7H7_9HYPH</name>
<dbReference type="InterPro" id="IPR053714">
    <property type="entry name" value="Iso_Racemase_Enz_sf"/>
</dbReference>
<organism evidence="2 3">
    <name type="scientific">Roseibium polysiphoniae</name>
    <dbReference type="NCBI Taxonomy" id="2571221"/>
    <lineage>
        <taxon>Bacteria</taxon>
        <taxon>Pseudomonadati</taxon>
        <taxon>Pseudomonadota</taxon>
        <taxon>Alphaproteobacteria</taxon>
        <taxon>Hyphomicrobiales</taxon>
        <taxon>Stappiaceae</taxon>
        <taxon>Roseibium</taxon>
    </lineage>
</organism>
<comment type="caution">
    <text evidence="2">The sequence shown here is derived from an EMBL/GenBank/DDBJ whole genome shotgun (WGS) entry which is preliminary data.</text>
</comment>
<dbReference type="Gene3D" id="3.40.50.12500">
    <property type="match status" value="1"/>
</dbReference>
<dbReference type="RefSeq" id="WP_192107751.1">
    <property type="nucleotide sequence ID" value="NZ_JACYXJ010000002.1"/>
</dbReference>
<comment type="similarity">
    <text evidence="1">Belongs to the HyuE racemase family.</text>
</comment>
<dbReference type="InterPro" id="IPR015942">
    <property type="entry name" value="Asp/Glu/hydantoin_racemase"/>
</dbReference>
<keyword evidence="3" id="KW-1185">Reference proteome</keyword>
<evidence type="ECO:0000313" key="2">
    <source>
        <dbReference type="EMBL" id="MBD8875548.1"/>
    </source>
</evidence>
<accession>A0ABR9C7H7</accession>
<evidence type="ECO:0000313" key="3">
    <source>
        <dbReference type="Proteomes" id="UP000615687"/>
    </source>
</evidence>
<dbReference type="Pfam" id="PF01177">
    <property type="entry name" value="Asp_Glu_race"/>
    <property type="match status" value="1"/>
</dbReference>
<protein>
    <submittedName>
        <fullName evidence="2">Asp/Glu racemase</fullName>
    </submittedName>
</protein>
<proteinExistence type="inferred from homology"/>
<sequence>MTKKILVINPNSNPAVTEGFSDAVAPLRLAGGPLIDCITLEEGPWGIESQEDADRVVLPLRDLMMARTDADAFVIACYSDPGIEICRRAVPKPVFGIQESGVFAALQRGQRFGVIALGPKSIERHLPYIQRLGIESRLAAERPLNLSVEESESENAFPRVLEVARELAEKDFADTLVLGCAGMARHRQKLENAVGLPVTDPTQAAVSQALGTVLLA</sequence>
<gene>
    <name evidence="2" type="ORF">IG617_04515</name>
</gene>
<dbReference type="PANTHER" id="PTHR28047">
    <property type="entry name" value="PROTEIN DCG1"/>
    <property type="match status" value="1"/>
</dbReference>